<evidence type="ECO:0000256" key="1">
    <source>
        <dbReference type="SAM" id="Coils"/>
    </source>
</evidence>
<name>A0A497Z4R3_9RHOB</name>
<evidence type="ECO:0000313" key="3">
    <source>
        <dbReference type="Proteomes" id="UP000271700"/>
    </source>
</evidence>
<organism evidence="2 3">
    <name type="scientific">Ruegeria conchae</name>
    <dbReference type="NCBI Taxonomy" id="981384"/>
    <lineage>
        <taxon>Bacteria</taxon>
        <taxon>Pseudomonadati</taxon>
        <taxon>Pseudomonadota</taxon>
        <taxon>Alphaproteobacteria</taxon>
        <taxon>Rhodobacterales</taxon>
        <taxon>Roseobacteraceae</taxon>
        <taxon>Ruegeria</taxon>
    </lineage>
</organism>
<gene>
    <name evidence="2" type="ORF">CLV75_2806</name>
</gene>
<evidence type="ECO:0000313" key="2">
    <source>
        <dbReference type="EMBL" id="RLK03439.1"/>
    </source>
</evidence>
<keyword evidence="1" id="KW-0175">Coiled coil</keyword>
<proteinExistence type="predicted"/>
<dbReference type="EMBL" id="RCCT01000004">
    <property type="protein sequence ID" value="RLK03439.1"/>
    <property type="molecule type" value="Genomic_DNA"/>
</dbReference>
<dbReference type="STRING" id="981384.GCA_000192475_00825"/>
<reference evidence="2 3" key="1">
    <citation type="submission" date="2018-10" db="EMBL/GenBank/DDBJ databases">
        <title>Genomic Encyclopedia of Archaeal and Bacterial Type Strains, Phase II (KMG-II): from individual species to whole genera.</title>
        <authorList>
            <person name="Goeker M."/>
        </authorList>
    </citation>
    <scope>NUCLEOTIDE SEQUENCE [LARGE SCALE GENOMIC DNA]</scope>
    <source>
        <strain evidence="2 3">DSM 29317</strain>
    </source>
</reference>
<keyword evidence="3" id="KW-1185">Reference proteome</keyword>
<protein>
    <submittedName>
        <fullName evidence="2">Uncharacterized protein</fullName>
    </submittedName>
</protein>
<feature type="coiled-coil region" evidence="1">
    <location>
        <begin position="49"/>
        <end position="76"/>
    </location>
</feature>
<dbReference type="Proteomes" id="UP000271700">
    <property type="component" value="Unassembled WGS sequence"/>
</dbReference>
<dbReference type="OrthoDB" id="7871473at2"/>
<comment type="caution">
    <text evidence="2">The sequence shown here is derived from an EMBL/GenBank/DDBJ whole genome shotgun (WGS) entry which is preliminary data.</text>
</comment>
<accession>A0A497Z4R3</accession>
<dbReference type="AlphaFoldDB" id="A0A497Z4R3"/>
<dbReference type="RefSeq" id="WP_010443206.1">
    <property type="nucleotide sequence ID" value="NZ_AEYW01000022.1"/>
</dbReference>
<sequence>MTKTETEQYEHLQFRIPKAKLDEFNTMVYERYGMKHGGKTKMFLDLITEHQTSQRIALLKAEIERLEQQRQIKHAL</sequence>